<reference evidence="1 2" key="1">
    <citation type="journal article" date="2020" name="Biotechnol. Biofuels">
        <title>New insights from the biogas microbiome by comprehensive genome-resolved metagenomics of nearly 1600 species originating from multiple anaerobic digesters.</title>
        <authorList>
            <person name="Campanaro S."/>
            <person name="Treu L."/>
            <person name="Rodriguez-R L.M."/>
            <person name="Kovalovszki A."/>
            <person name="Ziels R.M."/>
            <person name="Maus I."/>
            <person name="Zhu X."/>
            <person name="Kougias P.G."/>
            <person name="Basile A."/>
            <person name="Luo G."/>
            <person name="Schluter A."/>
            <person name="Konstantinidis K.T."/>
            <person name="Angelidaki I."/>
        </authorList>
    </citation>
    <scope>NUCLEOTIDE SEQUENCE [LARGE SCALE GENOMIC DNA]</scope>
    <source>
        <strain evidence="1">AS22ysBPME_79</strain>
    </source>
</reference>
<dbReference type="AlphaFoldDB" id="A0A7K4BZA9"/>
<proteinExistence type="predicted"/>
<accession>A0A7K4BZA9</accession>
<gene>
    <name evidence="1" type="ORF">GX950_02175</name>
</gene>
<protein>
    <submittedName>
        <fullName evidence="1">Uncharacterized protein</fullName>
    </submittedName>
</protein>
<organism evidence="1 2">
    <name type="scientific">Candidatus Iainarchaeum sp</name>
    <dbReference type="NCBI Taxonomy" id="3101447"/>
    <lineage>
        <taxon>Archaea</taxon>
        <taxon>Candidatus Iainarchaeota</taxon>
        <taxon>Candidatus Iainarchaeia</taxon>
        <taxon>Candidatus Iainarchaeales</taxon>
        <taxon>Candidatus Iainarchaeaceae</taxon>
        <taxon>Candidatus Iainarchaeum</taxon>
    </lineage>
</organism>
<dbReference type="EMBL" id="JAAZKV010000018">
    <property type="protein sequence ID" value="NMA44594.1"/>
    <property type="molecule type" value="Genomic_DNA"/>
</dbReference>
<sequence>MGVINTVVLMDWINFISDHPGRLFFPRIGRSLYTGASRMSETTTSSTLFNWFRETENQISIRE</sequence>
<evidence type="ECO:0000313" key="2">
    <source>
        <dbReference type="Proteomes" id="UP000526302"/>
    </source>
</evidence>
<evidence type="ECO:0000313" key="1">
    <source>
        <dbReference type="EMBL" id="NMA44594.1"/>
    </source>
</evidence>
<comment type="caution">
    <text evidence="1">The sequence shown here is derived from an EMBL/GenBank/DDBJ whole genome shotgun (WGS) entry which is preliminary data.</text>
</comment>
<name>A0A7K4BZA9_9ARCH</name>
<dbReference type="Proteomes" id="UP000526302">
    <property type="component" value="Unassembled WGS sequence"/>
</dbReference>